<dbReference type="HOGENOM" id="CLU_2066645_0_0_1"/>
<dbReference type="InParanoid" id="H2XWT6"/>
<accession>H2XWT6</accession>
<evidence type="ECO:0000313" key="1">
    <source>
        <dbReference type="Ensembl" id="ENSCINP00000034120.1"/>
    </source>
</evidence>
<organism evidence="1 2">
    <name type="scientific">Ciona intestinalis</name>
    <name type="common">Transparent sea squirt</name>
    <name type="synonym">Ascidia intestinalis</name>
    <dbReference type="NCBI Taxonomy" id="7719"/>
    <lineage>
        <taxon>Eukaryota</taxon>
        <taxon>Metazoa</taxon>
        <taxon>Chordata</taxon>
        <taxon>Tunicata</taxon>
        <taxon>Ascidiacea</taxon>
        <taxon>Phlebobranchia</taxon>
        <taxon>Cionidae</taxon>
        <taxon>Ciona</taxon>
    </lineage>
</organism>
<dbReference type="Proteomes" id="UP000008144">
    <property type="component" value="Chromosome 9"/>
</dbReference>
<evidence type="ECO:0000313" key="2">
    <source>
        <dbReference type="Proteomes" id="UP000008144"/>
    </source>
</evidence>
<name>H2XWT6_CIOIN</name>
<proteinExistence type="predicted"/>
<sequence>MKEDKGNEFCCSVVLYNCTRCVKSAVNGVSKKLRFCCQRKNVKIKRATFQSFHEENLFAISTENLRMMSQKLLSQVAIPRMLCPALELNVLMLIKLPRLRYGKNVTKPMQQRSYSQTNK</sequence>
<reference evidence="1" key="4">
    <citation type="submission" date="2025-09" db="UniProtKB">
        <authorList>
            <consortium name="Ensembl"/>
        </authorList>
    </citation>
    <scope>IDENTIFICATION</scope>
</reference>
<reference evidence="1" key="2">
    <citation type="journal article" date="2008" name="Genome Biol.">
        <title>Improved genome assembly and evidence-based global gene model set for the chordate Ciona intestinalis: new insight into intron and operon populations.</title>
        <authorList>
            <person name="Satou Y."/>
            <person name="Mineta K."/>
            <person name="Ogasawara M."/>
            <person name="Sasakura Y."/>
            <person name="Shoguchi E."/>
            <person name="Ueno K."/>
            <person name="Yamada L."/>
            <person name="Matsumoto J."/>
            <person name="Wasserscheid J."/>
            <person name="Dewar K."/>
            <person name="Wiley G.B."/>
            <person name="Macmil S.L."/>
            <person name="Roe B.A."/>
            <person name="Zeller R.W."/>
            <person name="Hastings K.E."/>
            <person name="Lemaire P."/>
            <person name="Lindquist E."/>
            <person name="Endo T."/>
            <person name="Hotta K."/>
            <person name="Inaba K."/>
        </authorList>
    </citation>
    <scope>NUCLEOTIDE SEQUENCE [LARGE SCALE GENOMIC DNA]</scope>
    <source>
        <strain evidence="1">wild type</strain>
    </source>
</reference>
<reference evidence="2" key="1">
    <citation type="journal article" date="2002" name="Science">
        <title>The draft genome of Ciona intestinalis: insights into chordate and vertebrate origins.</title>
        <authorList>
            <person name="Dehal P."/>
            <person name="Satou Y."/>
            <person name="Campbell R.K."/>
            <person name="Chapman J."/>
            <person name="Degnan B."/>
            <person name="De Tomaso A."/>
            <person name="Davidson B."/>
            <person name="Di Gregorio A."/>
            <person name="Gelpke M."/>
            <person name="Goodstein D.M."/>
            <person name="Harafuji N."/>
            <person name="Hastings K.E."/>
            <person name="Ho I."/>
            <person name="Hotta K."/>
            <person name="Huang W."/>
            <person name="Kawashima T."/>
            <person name="Lemaire P."/>
            <person name="Martinez D."/>
            <person name="Meinertzhagen I.A."/>
            <person name="Necula S."/>
            <person name="Nonaka M."/>
            <person name="Putnam N."/>
            <person name="Rash S."/>
            <person name="Saiga H."/>
            <person name="Satake M."/>
            <person name="Terry A."/>
            <person name="Yamada L."/>
            <person name="Wang H.G."/>
            <person name="Awazu S."/>
            <person name="Azumi K."/>
            <person name="Boore J."/>
            <person name="Branno M."/>
            <person name="Chin-Bow S."/>
            <person name="DeSantis R."/>
            <person name="Doyle S."/>
            <person name="Francino P."/>
            <person name="Keys D.N."/>
            <person name="Haga S."/>
            <person name="Hayashi H."/>
            <person name="Hino K."/>
            <person name="Imai K.S."/>
            <person name="Inaba K."/>
            <person name="Kano S."/>
            <person name="Kobayashi K."/>
            <person name="Kobayashi M."/>
            <person name="Lee B.I."/>
            <person name="Makabe K.W."/>
            <person name="Manohar C."/>
            <person name="Matassi G."/>
            <person name="Medina M."/>
            <person name="Mochizuki Y."/>
            <person name="Mount S."/>
            <person name="Morishita T."/>
            <person name="Miura S."/>
            <person name="Nakayama A."/>
            <person name="Nishizaka S."/>
            <person name="Nomoto H."/>
            <person name="Ohta F."/>
            <person name="Oishi K."/>
            <person name="Rigoutsos I."/>
            <person name="Sano M."/>
            <person name="Sasaki A."/>
            <person name="Sasakura Y."/>
            <person name="Shoguchi E."/>
            <person name="Shin-i T."/>
            <person name="Spagnuolo A."/>
            <person name="Stainier D."/>
            <person name="Suzuki M.M."/>
            <person name="Tassy O."/>
            <person name="Takatori N."/>
            <person name="Tokuoka M."/>
            <person name="Yagi K."/>
            <person name="Yoshizaki F."/>
            <person name="Wada S."/>
            <person name="Zhang C."/>
            <person name="Hyatt P.D."/>
            <person name="Larimer F."/>
            <person name="Detter C."/>
            <person name="Doggett N."/>
            <person name="Glavina T."/>
            <person name="Hawkins T."/>
            <person name="Richardson P."/>
            <person name="Lucas S."/>
            <person name="Kohara Y."/>
            <person name="Levine M."/>
            <person name="Satoh N."/>
            <person name="Rokhsar D.S."/>
        </authorList>
    </citation>
    <scope>NUCLEOTIDE SEQUENCE [LARGE SCALE GENOMIC DNA]</scope>
</reference>
<keyword evidence="2" id="KW-1185">Reference proteome</keyword>
<dbReference type="AlphaFoldDB" id="H2XWT6"/>
<protein>
    <submittedName>
        <fullName evidence="1">Uncharacterized protein</fullName>
    </submittedName>
</protein>
<dbReference type="EMBL" id="EAAA01002968">
    <property type="status" value="NOT_ANNOTATED_CDS"/>
    <property type="molecule type" value="Genomic_DNA"/>
</dbReference>
<dbReference type="Ensembl" id="ENSCINT00000034258.1">
    <property type="protein sequence ID" value="ENSCINP00000034120.1"/>
    <property type="gene ID" value="ENSCING00000022068.1"/>
</dbReference>
<reference evidence="1" key="3">
    <citation type="submission" date="2025-08" db="UniProtKB">
        <authorList>
            <consortium name="Ensembl"/>
        </authorList>
    </citation>
    <scope>IDENTIFICATION</scope>
</reference>